<protein>
    <submittedName>
        <fullName evidence="10">ABC transporter type 1, transmembrane domain-containing protein</fullName>
    </submittedName>
</protein>
<feature type="domain" description="ABC transmembrane type-1" evidence="9">
    <location>
        <begin position="406"/>
        <end position="670"/>
    </location>
</feature>
<keyword evidence="5" id="KW-0067">ATP-binding</keyword>
<keyword evidence="7 8" id="KW-0472">Membrane</keyword>
<dbReference type="GO" id="GO:0016020">
    <property type="term" value="C:membrane"/>
    <property type="evidence" value="ECO:0007669"/>
    <property type="project" value="UniProtKB-SubCell"/>
</dbReference>
<evidence type="ECO:0000256" key="8">
    <source>
        <dbReference type="SAM" id="Phobius"/>
    </source>
</evidence>
<dbReference type="Gene3D" id="3.40.50.300">
    <property type="entry name" value="P-loop containing nucleotide triphosphate hydrolases"/>
    <property type="match status" value="1"/>
</dbReference>
<keyword evidence="6 8" id="KW-1133">Transmembrane helix</keyword>
<dbReference type="EMBL" id="KZ999158">
    <property type="protein sequence ID" value="RKO85359.1"/>
    <property type="molecule type" value="Genomic_DNA"/>
</dbReference>
<keyword evidence="4" id="KW-0547">Nucleotide-binding</keyword>
<dbReference type="InterPro" id="IPR027417">
    <property type="entry name" value="P-loop_NTPase"/>
</dbReference>
<gene>
    <name evidence="10" type="ORF">BDK51DRAFT_48699</name>
</gene>
<dbReference type="SUPFAM" id="SSF52540">
    <property type="entry name" value="P-loop containing nucleoside triphosphate hydrolases"/>
    <property type="match status" value="1"/>
</dbReference>
<feature type="transmembrane region" description="Helical" evidence="8">
    <location>
        <begin position="644"/>
        <end position="662"/>
    </location>
</feature>
<keyword evidence="3 8" id="KW-0812">Transmembrane</keyword>
<dbReference type="Pfam" id="PF00664">
    <property type="entry name" value="ABC_membrane"/>
    <property type="match status" value="1"/>
</dbReference>
<organism evidence="10 11">
    <name type="scientific">Blyttiomyces helicus</name>
    <dbReference type="NCBI Taxonomy" id="388810"/>
    <lineage>
        <taxon>Eukaryota</taxon>
        <taxon>Fungi</taxon>
        <taxon>Fungi incertae sedis</taxon>
        <taxon>Chytridiomycota</taxon>
        <taxon>Chytridiomycota incertae sedis</taxon>
        <taxon>Chytridiomycetes</taxon>
        <taxon>Chytridiomycetes incertae sedis</taxon>
        <taxon>Blyttiomyces</taxon>
    </lineage>
</organism>
<dbReference type="GO" id="GO:0005524">
    <property type="term" value="F:ATP binding"/>
    <property type="evidence" value="ECO:0007669"/>
    <property type="project" value="UniProtKB-KW"/>
</dbReference>
<dbReference type="GO" id="GO:0140359">
    <property type="term" value="F:ABC-type transporter activity"/>
    <property type="evidence" value="ECO:0007669"/>
    <property type="project" value="InterPro"/>
</dbReference>
<feature type="transmembrane region" description="Helical" evidence="8">
    <location>
        <begin position="513"/>
        <end position="546"/>
    </location>
</feature>
<evidence type="ECO:0000256" key="6">
    <source>
        <dbReference type="ARBA" id="ARBA00022989"/>
    </source>
</evidence>
<feature type="transmembrane region" description="Helical" evidence="8">
    <location>
        <begin position="401"/>
        <end position="420"/>
    </location>
</feature>
<keyword evidence="2" id="KW-0813">Transport</keyword>
<evidence type="ECO:0000259" key="9">
    <source>
        <dbReference type="PROSITE" id="PS50929"/>
    </source>
</evidence>
<evidence type="ECO:0000313" key="11">
    <source>
        <dbReference type="Proteomes" id="UP000269721"/>
    </source>
</evidence>
<dbReference type="CDD" id="cd18580">
    <property type="entry name" value="ABC_6TM_ABCC_D2"/>
    <property type="match status" value="1"/>
</dbReference>
<sequence length="701" mass="77223">TCGYVPQEPWLLVNATLRDNILFGIDADEQAYHDAIRVSGLTRDFMLLSNDLRMVLVRRVPICSYRGACVGDDAFVSDVNLSASQRQRVSIARCLYHDPDIVLLEDCLSDFDQKNAKRVFKECVKTHMMKTKAVVLVTQHKQFLPDCDMILVIKNGRGGGKILQVVEQGTFTELKARKVNFSAWVTDYVPIEDDPTGLLDKGRRGREEGGSGDMGSAAAIYLMLDICTIVNEIRLDAMTTPTTRFISSPFNRGRLAKKSHKPSPLATAVVINAEPIEMVSMQPGSSDVESPADANELTIRALQQMNIGSAQNMQLNEQTISKMIERSQLSVLTGTTSRPPANFANQDMVSRTIEANRLTVHGAQAFDMATFTAEPGILVGSRAVRPWTVYLQYLSEATGSAVGWCVVGAFFGVHGVRFFSDRSQPNSNAVYIGVYGGCCSAIAIGVLARGWAFSAAVLRKSFSLHNRVLQAVLRAPMSFYDVTPLGQILSNFARHLFLIDDFLPEAALQVLSFAPILLGTILLVSIFVPWFWATLPVYFAAGWLLVSRCAESEARFKLLEASNKSPMFAHLSTTLEGLFSIRLYRAQERFDTFNRTLIDADHKALYSLMLVKTLMALYLDVISSLFIYIAALFVVIFNVGGSDAGLAISNALQLLLFVQWFVRMSGDVHASMASVGAVIYFGAQVPKEVGFGWWGLGDMGR</sequence>
<dbReference type="Gene3D" id="1.20.1560.10">
    <property type="entry name" value="ABC transporter type 1, transmembrane domain"/>
    <property type="match status" value="1"/>
</dbReference>
<feature type="transmembrane region" description="Helical" evidence="8">
    <location>
        <begin position="432"/>
        <end position="452"/>
    </location>
</feature>
<dbReference type="SUPFAM" id="SSF90123">
    <property type="entry name" value="ABC transporter transmembrane region"/>
    <property type="match status" value="1"/>
</dbReference>
<dbReference type="OrthoDB" id="6500128at2759"/>
<comment type="subcellular location">
    <subcellularLocation>
        <location evidence="1">Membrane</location>
        <topology evidence="1">Multi-pass membrane protein</topology>
    </subcellularLocation>
</comment>
<proteinExistence type="predicted"/>
<dbReference type="PANTHER" id="PTHR24223">
    <property type="entry name" value="ATP-BINDING CASSETTE SUB-FAMILY C"/>
    <property type="match status" value="1"/>
</dbReference>
<feature type="non-terminal residue" evidence="10">
    <location>
        <position position="1"/>
    </location>
</feature>
<accession>A0A4P9VZV1</accession>
<name>A0A4P9VZV1_9FUNG</name>
<dbReference type="AlphaFoldDB" id="A0A4P9VZV1"/>
<evidence type="ECO:0000313" key="10">
    <source>
        <dbReference type="EMBL" id="RKO85359.1"/>
    </source>
</evidence>
<evidence type="ECO:0000256" key="4">
    <source>
        <dbReference type="ARBA" id="ARBA00022741"/>
    </source>
</evidence>
<dbReference type="PANTHER" id="PTHR24223:SF447">
    <property type="entry name" value="MULTIDRUG RESISTANCE-ASSOCIATED PROTEIN 5"/>
    <property type="match status" value="1"/>
</dbReference>
<keyword evidence="11" id="KW-1185">Reference proteome</keyword>
<evidence type="ECO:0000256" key="5">
    <source>
        <dbReference type="ARBA" id="ARBA00022840"/>
    </source>
</evidence>
<dbReference type="InterPro" id="IPR044726">
    <property type="entry name" value="ABCC_6TM_D2"/>
</dbReference>
<dbReference type="Proteomes" id="UP000269721">
    <property type="component" value="Unassembled WGS sequence"/>
</dbReference>
<dbReference type="InterPro" id="IPR011527">
    <property type="entry name" value="ABC1_TM_dom"/>
</dbReference>
<evidence type="ECO:0000256" key="3">
    <source>
        <dbReference type="ARBA" id="ARBA00022692"/>
    </source>
</evidence>
<dbReference type="PROSITE" id="PS50929">
    <property type="entry name" value="ABC_TM1F"/>
    <property type="match status" value="1"/>
</dbReference>
<evidence type="ECO:0000256" key="7">
    <source>
        <dbReference type="ARBA" id="ARBA00023136"/>
    </source>
</evidence>
<feature type="transmembrane region" description="Helical" evidence="8">
    <location>
        <begin position="617"/>
        <end position="638"/>
    </location>
</feature>
<evidence type="ECO:0000256" key="2">
    <source>
        <dbReference type="ARBA" id="ARBA00022448"/>
    </source>
</evidence>
<reference evidence="11" key="1">
    <citation type="journal article" date="2018" name="Nat. Microbiol.">
        <title>Leveraging single-cell genomics to expand the fungal tree of life.</title>
        <authorList>
            <person name="Ahrendt S.R."/>
            <person name="Quandt C.A."/>
            <person name="Ciobanu D."/>
            <person name="Clum A."/>
            <person name="Salamov A."/>
            <person name="Andreopoulos B."/>
            <person name="Cheng J.F."/>
            <person name="Woyke T."/>
            <person name="Pelin A."/>
            <person name="Henrissat B."/>
            <person name="Reynolds N.K."/>
            <person name="Benny G.L."/>
            <person name="Smith M.E."/>
            <person name="James T.Y."/>
            <person name="Grigoriev I.V."/>
        </authorList>
    </citation>
    <scope>NUCLEOTIDE SEQUENCE [LARGE SCALE GENOMIC DNA]</scope>
</reference>
<evidence type="ECO:0000256" key="1">
    <source>
        <dbReference type="ARBA" id="ARBA00004141"/>
    </source>
</evidence>
<dbReference type="InterPro" id="IPR050173">
    <property type="entry name" value="ABC_transporter_C-like"/>
</dbReference>
<dbReference type="InterPro" id="IPR036640">
    <property type="entry name" value="ABC1_TM_sf"/>
</dbReference>